<feature type="compositionally biased region" description="Low complexity" evidence="1">
    <location>
        <begin position="1068"/>
        <end position="1080"/>
    </location>
</feature>
<feature type="region of interest" description="Disordered" evidence="1">
    <location>
        <begin position="744"/>
        <end position="764"/>
    </location>
</feature>
<feature type="region of interest" description="Disordered" evidence="1">
    <location>
        <begin position="1333"/>
        <end position="1359"/>
    </location>
</feature>
<feature type="region of interest" description="Disordered" evidence="1">
    <location>
        <begin position="600"/>
        <end position="635"/>
    </location>
</feature>
<accession>A0A8H3IYM1</accession>
<feature type="region of interest" description="Disordered" evidence="1">
    <location>
        <begin position="271"/>
        <end position="304"/>
    </location>
</feature>
<feature type="compositionally biased region" description="Basic and acidic residues" evidence="1">
    <location>
        <begin position="1037"/>
        <end position="1053"/>
    </location>
</feature>
<dbReference type="Proteomes" id="UP000664203">
    <property type="component" value="Unassembled WGS sequence"/>
</dbReference>
<feature type="compositionally biased region" description="Polar residues" evidence="1">
    <location>
        <begin position="77"/>
        <end position="92"/>
    </location>
</feature>
<evidence type="ECO:0000313" key="2">
    <source>
        <dbReference type="EMBL" id="CAF9932979.1"/>
    </source>
</evidence>
<feature type="region of interest" description="Disordered" evidence="1">
    <location>
        <begin position="1"/>
        <end position="29"/>
    </location>
</feature>
<feature type="region of interest" description="Disordered" evidence="1">
    <location>
        <begin position="172"/>
        <end position="194"/>
    </location>
</feature>
<protein>
    <submittedName>
        <fullName evidence="2">Uncharacterized protein</fullName>
    </submittedName>
</protein>
<feature type="compositionally biased region" description="Polar residues" evidence="1">
    <location>
        <begin position="1055"/>
        <end position="1066"/>
    </location>
</feature>
<feature type="region of interest" description="Disordered" evidence="1">
    <location>
        <begin position="547"/>
        <end position="585"/>
    </location>
</feature>
<reference evidence="2" key="1">
    <citation type="submission" date="2021-03" db="EMBL/GenBank/DDBJ databases">
        <authorList>
            <person name="Tagirdzhanova G."/>
        </authorList>
    </citation>
    <scope>NUCLEOTIDE SEQUENCE</scope>
</reference>
<gene>
    <name evidence="2" type="ORF">ALECFALPRED_005456</name>
</gene>
<feature type="region of interest" description="Disordered" evidence="1">
    <location>
        <begin position="866"/>
        <end position="895"/>
    </location>
</feature>
<feature type="region of interest" description="Disordered" evidence="1">
    <location>
        <begin position="1035"/>
        <end position="1087"/>
    </location>
</feature>
<feature type="compositionally biased region" description="Polar residues" evidence="1">
    <location>
        <begin position="615"/>
        <end position="625"/>
    </location>
</feature>
<keyword evidence="3" id="KW-1185">Reference proteome</keyword>
<evidence type="ECO:0000256" key="1">
    <source>
        <dbReference type="SAM" id="MobiDB-lite"/>
    </source>
</evidence>
<comment type="caution">
    <text evidence="2">The sequence shown here is derived from an EMBL/GenBank/DDBJ whole genome shotgun (WGS) entry which is preliminary data.</text>
</comment>
<name>A0A8H3IYM1_9LECA</name>
<evidence type="ECO:0000313" key="3">
    <source>
        <dbReference type="Proteomes" id="UP000664203"/>
    </source>
</evidence>
<feature type="region of interest" description="Disordered" evidence="1">
    <location>
        <begin position="227"/>
        <end position="258"/>
    </location>
</feature>
<sequence length="1409" mass="154255">MQPSGGSTSVKSQVHTQSVDSSLGTDSFSLINANPELSETSYLDLDAIRNMALPLDSDRPSSENPPPVRSTVVDWVQKQSQHDQPSNDTTGLQCAYGDETPPCAGQAKPSRAQTHGHASRQQGCQRAKVYDIATLLRLRETQSAVPVMLRVKPEAIAENIFQYMGAATSRQLPTRSRGLSDASNISSGIPTRPRYMTQPFRQPQAPPEASILQRHDGFARFLKQHASPPHHRVTAGGRIVPAGPSSPPPMLDFGSLNGLLRDGPATAKSFQKESNSAQSNPRVQNPQATSPMTLGDYLQSQGNSVGSMSLRHAAQPNSMQTTIPFNNLPFGYQPIMAPAMQAQAPLVPLAVFPDGSTLVSYNGMSYRASWNGMNTTMEPLQPLQLPVDQQSYPQAYPQEYLTSSHYGVVPQPPQASISSIPLASATNVARPDFPKVDVSLQNQAQNGDELSLKTKLTNLDKHLALYHYDITPADRASLIAQRRRLVEEIDRIRLSKEKPKHSIPIISPAAAGLPVTPAAQFISGPTGLRETQSDRMAKGGAISKHLSPAAPAFVPRNTSNPPSTSFGMHTTSQQVNNERSGVRASSRGIDFAPNAQDSAKFSSWTSHSDHHDSFPKSQRTSYNEQSSSSSVLDPSDPAMRVIDYEDIEYAARYLYNETKDTKAYCTTVAEFQEAVRRVREQARFYGCAGGQSKDPAYDAEQDLWWAICDRDPIPMPSQVPDHVTNPRPWNWNDSAFNYRRQGANDAPVPGCEQARNSPRVVGWDPATTDKMKDVMDVSRSYFALKGQLPSVSFRDITYDRDGKKRLIQSDTAAPAAYAPTLDGTAYRGHSPMASSQRKEFGSRVDLNGLKEMSTNELNIQQTDSALNAQSDPADKGKAPEAASLPQEVPCTPEHRRVQRPFEVSNTHQASKARLSSGNWINKPKNVEAARDPHHAYIEDYPETPIVKGTGSASRRVLTVPMKTTPSKVHMDHLPTGIVGTRTRSLTPAKFLDSTPFLSSNWKATEEELNSIWYHTPLDEVTQKYVEDMKSYNPFKSKQADIDNHNPGAAKDHPQPANSSEPVTESKSPWGPEEGTTPTTPSGINRFGSLDTHARVQEREVARTAKVNIPSATPLRAPIPSIHGNYPFSKILDAHNTLDSREVKAVNVPTIESNDTHNFLRKMLKSPRYSSAQPTSILSQIGSTLADRINGTKRAQMDSTEQQSENKGNMASYKYGKTGIVASGPYANNRHPSSASLARTNPNLAVSKAQSSLASSTYQAHGYLPQFDGAGKAHTSSVYREQGIQPLPQVRLPSEALCGDKQIAPETSSYQTHGPSAYTASTTYHNPVNFGYDGGRDSPPPKTTNVTKHKQSSRPAFDPMGVTLADFDDQREDTNNAWHHGAVEDFFQDLREQELQTIASHRRGNTQSAA</sequence>
<feature type="region of interest" description="Disordered" evidence="1">
    <location>
        <begin position="76"/>
        <end position="124"/>
    </location>
</feature>
<organism evidence="2 3">
    <name type="scientific">Alectoria fallacina</name>
    <dbReference type="NCBI Taxonomy" id="1903189"/>
    <lineage>
        <taxon>Eukaryota</taxon>
        <taxon>Fungi</taxon>
        <taxon>Dikarya</taxon>
        <taxon>Ascomycota</taxon>
        <taxon>Pezizomycotina</taxon>
        <taxon>Lecanoromycetes</taxon>
        <taxon>OSLEUM clade</taxon>
        <taxon>Lecanoromycetidae</taxon>
        <taxon>Lecanorales</taxon>
        <taxon>Lecanorineae</taxon>
        <taxon>Parmeliaceae</taxon>
        <taxon>Alectoria</taxon>
    </lineage>
</organism>
<feature type="compositionally biased region" description="Polar residues" evidence="1">
    <location>
        <begin position="556"/>
        <end position="579"/>
    </location>
</feature>
<dbReference type="OrthoDB" id="5401902at2759"/>
<dbReference type="EMBL" id="CAJPDR010000341">
    <property type="protein sequence ID" value="CAF9932979.1"/>
    <property type="molecule type" value="Genomic_DNA"/>
</dbReference>
<proteinExistence type="predicted"/>
<feature type="region of interest" description="Disordered" evidence="1">
    <location>
        <begin position="821"/>
        <end position="840"/>
    </location>
</feature>